<protein>
    <submittedName>
        <fullName evidence="1">Uncharacterized protein</fullName>
    </submittedName>
</protein>
<proteinExistence type="predicted"/>
<evidence type="ECO:0000313" key="1">
    <source>
        <dbReference type="EMBL" id="CDL82547.1"/>
    </source>
</evidence>
<comment type="caution">
    <text evidence="1">The sequence shown here is derived from an EMBL/GenBank/DDBJ whole genome shotgun (WGS) entry which is preliminary data.</text>
</comment>
<sequence>MLFFAEQAYGVTPSEVKRFLSESVLLSNDQKKLGYMDLNTILAAKI</sequence>
<evidence type="ECO:0000313" key="2">
    <source>
        <dbReference type="Proteomes" id="UP000019202"/>
    </source>
</evidence>
<dbReference type="EMBL" id="CBXF010000078">
    <property type="protein sequence ID" value="CDL82547.1"/>
    <property type="molecule type" value="Genomic_DNA"/>
</dbReference>
<keyword evidence="2" id="KW-1185">Reference proteome</keyword>
<organism evidence="1 2">
    <name type="scientific">Xenorhabdus szentirmaii DSM 16338</name>
    <dbReference type="NCBI Taxonomy" id="1427518"/>
    <lineage>
        <taxon>Bacteria</taxon>
        <taxon>Pseudomonadati</taxon>
        <taxon>Pseudomonadota</taxon>
        <taxon>Gammaproteobacteria</taxon>
        <taxon>Enterobacterales</taxon>
        <taxon>Morganellaceae</taxon>
        <taxon>Xenorhabdus</taxon>
    </lineage>
</organism>
<dbReference type="AlphaFoldDB" id="W1IVM8"/>
<name>W1IVM8_9GAMM</name>
<accession>W1IVM8</accession>
<dbReference type="STRING" id="1427518.XSR1_200066"/>
<gene>
    <name evidence="1" type="ORF">XSR1_200066</name>
</gene>
<reference evidence="1" key="1">
    <citation type="submission" date="2013-11" db="EMBL/GenBank/DDBJ databases">
        <title>Draft genome sequence and annotation of the entomopathogenic bacteria, Xenorhabdus cabanillasi strain JM26 and Xenorhabdus szentirmai strain DSM 16338.</title>
        <authorList>
            <person name="Gualtieri M."/>
            <person name="Ogier J.C."/>
            <person name="Pages S."/>
            <person name="Givaudan A."/>
            <person name="Gaudriault S."/>
        </authorList>
    </citation>
    <scope>NUCLEOTIDE SEQUENCE [LARGE SCALE GENOMIC DNA]</scope>
    <source>
        <strain evidence="1">DSM 16338</strain>
    </source>
</reference>
<dbReference type="Proteomes" id="UP000019202">
    <property type="component" value="Unassembled WGS sequence"/>
</dbReference>